<keyword evidence="13" id="KW-1185">Reference proteome</keyword>
<keyword evidence="6 11" id="KW-0547">Nucleotide-binding</keyword>
<feature type="binding site" evidence="11">
    <location>
        <position position="40"/>
    </location>
    <ligand>
        <name>Mg(2+)</name>
        <dbReference type="ChEBI" id="CHEBI:18420"/>
    </ligand>
</feature>
<keyword evidence="11" id="KW-0963">Cytoplasm</keyword>
<dbReference type="AlphaFoldDB" id="A7HTV4"/>
<feature type="binding site" evidence="11">
    <location>
        <position position="58"/>
    </location>
    <ligand>
        <name>substrate</name>
    </ligand>
</feature>
<evidence type="ECO:0000256" key="8">
    <source>
        <dbReference type="ARBA" id="ARBA00022840"/>
    </source>
</evidence>
<name>A7HTV4_PARL1</name>
<evidence type="ECO:0000256" key="10">
    <source>
        <dbReference type="ARBA" id="ARBA00048567"/>
    </source>
</evidence>
<evidence type="ECO:0000256" key="6">
    <source>
        <dbReference type="ARBA" id="ARBA00022741"/>
    </source>
</evidence>
<feature type="binding site" evidence="11">
    <location>
        <position position="161"/>
    </location>
    <ligand>
        <name>substrate</name>
    </ligand>
</feature>
<comment type="pathway">
    <text evidence="1 11">Metabolic intermediate biosynthesis; chorismate biosynthesis; chorismate from D-erythrose 4-phosphate and phosphoenolpyruvate: step 5/7.</text>
</comment>
<feature type="binding site" evidence="11">
    <location>
        <begin position="36"/>
        <end position="41"/>
    </location>
    <ligand>
        <name>ATP</name>
        <dbReference type="ChEBI" id="CHEBI:30616"/>
    </ligand>
</feature>
<dbReference type="HOGENOM" id="CLU_057607_2_0_5"/>
<comment type="catalytic activity">
    <reaction evidence="10 11">
        <text>shikimate + ATP = 3-phosphoshikimate + ADP + H(+)</text>
        <dbReference type="Rhea" id="RHEA:13121"/>
        <dbReference type="ChEBI" id="CHEBI:15378"/>
        <dbReference type="ChEBI" id="CHEBI:30616"/>
        <dbReference type="ChEBI" id="CHEBI:36208"/>
        <dbReference type="ChEBI" id="CHEBI:145989"/>
        <dbReference type="ChEBI" id="CHEBI:456216"/>
        <dbReference type="EC" id="2.7.1.71"/>
    </reaction>
</comment>
<accession>A7HTV4</accession>
<dbReference type="InterPro" id="IPR031322">
    <property type="entry name" value="Shikimate/glucono_kinase"/>
</dbReference>
<dbReference type="PANTHER" id="PTHR21087">
    <property type="entry name" value="SHIKIMATE KINASE"/>
    <property type="match status" value="1"/>
</dbReference>
<dbReference type="EC" id="2.7.1.71" evidence="3 11"/>
<reference evidence="12 13" key="1">
    <citation type="journal article" date="2011" name="Stand. Genomic Sci.">
        <title>Complete genome sequence of Parvibaculum lavamentivorans type strain (DS-1(T)).</title>
        <authorList>
            <person name="Schleheck D."/>
            <person name="Weiss M."/>
            <person name="Pitluck S."/>
            <person name="Bruce D."/>
            <person name="Land M.L."/>
            <person name="Han S."/>
            <person name="Saunders E."/>
            <person name="Tapia R."/>
            <person name="Detter C."/>
            <person name="Brettin T."/>
            <person name="Han J."/>
            <person name="Woyke T."/>
            <person name="Goodwin L."/>
            <person name="Pennacchio L."/>
            <person name="Nolan M."/>
            <person name="Cook A.M."/>
            <person name="Kjelleberg S."/>
            <person name="Thomas T."/>
        </authorList>
    </citation>
    <scope>NUCLEOTIDE SEQUENCE [LARGE SCALE GENOMIC DNA]</scope>
    <source>
        <strain evidence="13">DS-1 / DSM 13023 / NCIMB 13966</strain>
    </source>
</reference>
<dbReference type="Pfam" id="PF01202">
    <property type="entry name" value="SKI"/>
    <property type="match status" value="1"/>
</dbReference>
<dbReference type="eggNOG" id="COG0703">
    <property type="taxonomic scope" value="Bacteria"/>
</dbReference>
<protein>
    <recommendedName>
        <fullName evidence="3 11">Shikimate kinase</fullName>
        <shortName evidence="11">SK</shortName>
        <ecNumber evidence="3 11">2.7.1.71</ecNumber>
    </recommendedName>
</protein>
<dbReference type="GO" id="GO:0008652">
    <property type="term" value="P:amino acid biosynthetic process"/>
    <property type="evidence" value="ECO:0007669"/>
    <property type="project" value="UniProtKB-KW"/>
</dbReference>
<dbReference type="GO" id="GO:0000287">
    <property type="term" value="F:magnesium ion binding"/>
    <property type="evidence" value="ECO:0007669"/>
    <property type="project" value="UniProtKB-UniRule"/>
</dbReference>
<dbReference type="RefSeq" id="WP_012110630.1">
    <property type="nucleotide sequence ID" value="NC_009719.1"/>
</dbReference>
<keyword evidence="4 11" id="KW-0028">Amino-acid biosynthesis</keyword>
<comment type="caution">
    <text evidence="11">Lacks conserved residue(s) required for the propagation of feature annotation.</text>
</comment>
<dbReference type="OrthoDB" id="9800332at2"/>
<evidence type="ECO:0000256" key="9">
    <source>
        <dbReference type="ARBA" id="ARBA00023141"/>
    </source>
</evidence>
<sequence length="208" mass="22457">MTSESGQWKRAESEAGEILAPVPLAERSIVLVGLMGAGKTTVGRRLARRLDLAFVDADAEIEQAAGETIPEIFERHGEPAFRAGERRVIARLLGAAPQVLATGGGAFMDPVTRANVAARGISIWLKADLDVLVKRVGKRGDRPLLQTGDTRATMKRLMDERYPVYAEADIIIESLEGPHEAVVEAILEKLEEFRAVHGEHADAGAAND</sequence>
<evidence type="ECO:0000256" key="5">
    <source>
        <dbReference type="ARBA" id="ARBA00022679"/>
    </source>
</evidence>
<dbReference type="InterPro" id="IPR027417">
    <property type="entry name" value="P-loop_NTPase"/>
</dbReference>
<dbReference type="EMBL" id="CP000774">
    <property type="protein sequence ID" value="ABS63337.1"/>
    <property type="molecule type" value="Genomic_DNA"/>
</dbReference>
<comment type="similarity">
    <text evidence="2 11">Belongs to the shikimate kinase family.</text>
</comment>
<dbReference type="InterPro" id="IPR000623">
    <property type="entry name" value="Shikimate_kinase/TSH1"/>
</dbReference>
<evidence type="ECO:0000256" key="1">
    <source>
        <dbReference type="ARBA" id="ARBA00004842"/>
    </source>
</evidence>
<dbReference type="GO" id="GO:0005829">
    <property type="term" value="C:cytosol"/>
    <property type="evidence" value="ECO:0007669"/>
    <property type="project" value="TreeGrafter"/>
</dbReference>
<keyword evidence="8 11" id="KW-0067">ATP-binding</keyword>
<dbReference type="STRING" id="402881.Plav_1718"/>
<comment type="function">
    <text evidence="11">Catalyzes the specific phosphorylation of the 3-hydroxyl group of shikimic acid using ATP as a cosubstrate.</text>
</comment>
<dbReference type="InterPro" id="IPR023000">
    <property type="entry name" value="Shikimate_kinase_CS"/>
</dbReference>
<dbReference type="Gene3D" id="3.40.50.300">
    <property type="entry name" value="P-loop containing nucleotide triphosphate hydrolases"/>
    <property type="match status" value="1"/>
</dbReference>
<keyword evidence="11" id="KW-0479">Metal-binding</keyword>
<evidence type="ECO:0000256" key="3">
    <source>
        <dbReference type="ARBA" id="ARBA00012154"/>
    </source>
</evidence>
<dbReference type="HAMAP" id="MF_00109">
    <property type="entry name" value="Shikimate_kinase"/>
    <property type="match status" value="1"/>
</dbReference>
<evidence type="ECO:0000256" key="11">
    <source>
        <dbReference type="HAMAP-Rule" id="MF_00109"/>
    </source>
</evidence>
<dbReference type="PRINTS" id="PR01100">
    <property type="entry name" value="SHIKIMTKNASE"/>
</dbReference>
<dbReference type="PANTHER" id="PTHR21087:SF16">
    <property type="entry name" value="SHIKIMATE KINASE 1, CHLOROPLASTIC"/>
    <property type="match status" value="1"/>
</dbReference>
<evidence type="ECO:0000256" key="7">
    <source>
        <dbReference type="ARBA" id="ARBA00022777"/>
    </source>
</evidence>
<dbReference type="NCBIfam" id="NF010552">
    <property type="entry name" value="PRK13946.1"/>
    <property type="match status" value="1"/>
</dbReference>
<dbReference type="GO" id="GO:0009073">
    <property type="term" value="P:aromatic amino acid family biosynthetic process"/>
    <property type="evidence" value="ECO:0007669"/>
    <property type="project" value="UniProtKB-KW"/>
</dbReference>
<keyword evidence="7 11" id="KW-0418">Kinase</keyword>
<dbReference type="CDD" id="cd00464">
    <property type="entry name" value="SK"/>
    <property type="match status" value="1"/>
</dbReference>
<dbReference type="PROSITE" id="PS01128">
    <property type="entry name" value="SHIKIMATE_KINASE"/>
    <property type="match status" value="1"/>
</dbReference>
<evidence type="ECO:0000313" key="13">
    <source>
        <dbReference type="Proteomes" id="UP000006377"/>
    </source>
</evidence>
<gene>
    <name evidence="11" type="primary">aroK</name>
    <name evidence="12" type="ordered locus">Plav_1718</name>
</gene>
<feature type="binding site" evidence="11">
    <location>
        <position position="104"/>
    </location>
    <ligand>
        <name>substrate</name>
    </ligand>
</feature>
<feature type="binding site" evidence="11">
    <location>
        <position position="142"/>
    </location>
    <ligand>
        <name>ATP</name>
        <dbReference type="ChEBI" id="CHEBI:30616"/>
    </ligand>
</feature>
<dbReference type="GO" id="GO:0004765">
    <property type="term" value="F:shikimate kinase activity"/>
    <property type="evidence" value="ECO:0007669"/>
    <property type="project" value="UniProtKB-UniRule"/>
</dbReference>
<dbReference type="GO" id="GO:0005524">
    <property type="term" value="F:ATP binding"/>
    <property type="evidence" value="ECO:0007669"/>
    <property type="project" value="UniProtKB-UniRule"/>
</dbReference>
<dbReference type="Proteomes" id="UP000006377">
    <property type="component" value="Chromosome"/>
</dbReference>
<keyword evidence="11" id="KW-0460">Magnesium</keyword>
<keyword evidence="5 11" id="KW-0808">Transferase</keyword>
<dbReference type="KEGG" id="pla:Plav_1718"/>
<organism evidence="12 13">
    <name type="scientific">Parvibaculum lavamentivorans (strain DS-1 / DSM 13023 / NCIMB 13966)</name>
    <dbReference type="NCBI Taxonomy" id="402881"/>
    <lineage>
        <taxon>Bacteria</taxon>
        <taxon>Pseudomonadati</taxon>
        <taxon>Pseudomonadota</taxon>
        <taxon>Alphaproteobacteria</taxon>
        <taxon>Hyphomicrobiales</taxon>
        <taxon>Parvibaculaceae</taxon>
        <taxon>Parvibaculum</taxon>
    </lineage>
</organism>
<evidence type="ECO:0000256" key="4">
    <source>
        <dbReference type="ARBA" id="ARBA00022605"/>
    </source>
</evidence>
<dbReference type="UniPathway" id="UPA00053">
    <property type="reaction ID" value="UER00088"/>
</dbReference>
<comment type="subunit">
    <text evidence="11">Monomer.</text>
</comment>
<evidence type="ECO:0000256" key="2">
    <source>
        <dbReference type="ARBA" id="ARBA00006997"/>
    </source>
</evidence>
<feature type="binding site" evidence="11">
    <location>
        <position position="82"/>
    </location>
    <ligand>
        <name>substrate</name>
    </ligand>
</feature>
<evidence type="ECO:0000313" key="12">
    <source>
        <dbReference type="EMBL" id="ABS63337.1"/>
    </source>
</evidence>
<proteinExistence type="inferred from homology"/>
<keyword evidence="9 11" id="KW-0057">Aromatic amino acid biosynthesis</keyword>
<comment type="cofactor">
    <cofactor evidence="11">
        <name>Mg(2+)</name>
        <dbReference type="ChEBI" id="CHEBI:18420"/>
    </cofactor>
    <text evidence="11">Binds 1 Mg(2+) ion per subunit.</text>
</comment>
<dbReference type="SUPFAM" id="SSF52540">
    <property type="entry name" value="P-loop containing nucleoside triphosphate hydrolases"/>
    <property type="match status" value="1"/>
</dbReference>
<comment type="subcellular location">
    <subcellularLocation>
        <location evidence="11">Cytoplasm</location>
    </subcellularLocation>
</comment>
<dbReference type="GO" id="GO:0009423">
    <property type="term" value="P:chorismate biosynthetic process"/>
    <property type="evidence" value="ECO:0007669"/>
    <property type="project" value="UniProtKB-UniRule"/>
</dbReference>